<keyword evidence="4" id="KW-1185">Reference proteome</keyword>
<dbReference type="Proteomes" id="UP000440198">
    <property type="component" value="Unassembled WGS sequence"/>
</dbReference>
<name>A0A7J4YK45_9BACE</name>
<dbReference type="Proteomes" id="UP000421791">
    <property type="component" value="Unassembled WGS sequence"/>
</dbReference>
<dbReference type="GeneID" id="92987216"/>
<protein>
    <submittedName>
        <fullName evidence="1">Uncharacterized protein</fullName>
    </submittedName>
</protein>
<dbReference type="EMBL" id="VWAG01000037">
    <property type="protein sequence ID" value="KAA5254283.1"/>
    <property type="molecule type" value="Genomic_DNA"/>
</dbReference>
<evidence type="ECO:0000313" key="2">
    <source>
        <dbReference type="EMBL" id="KAA5254283.1"/>
    </source>
</evidence>
<evidence type="ECO:0000313" key="1">
    <source>
        <dbReference type="EMBL" id="KAA5228212.1"/>
    </source>
</evidence>
<dbReference type="AlphaFoldDB" id="A0A7J4YK45"/>
<accession>A0A7J4YK45</accession>
<dbReference type="EMBL" id="VWAK01000040">
    <property type="protein sequence ID" value="KAA5228212.1"/>
    <property type="molecule type" value="Genomic_DNA"/>
</dbReference>
<evidence type="ECO:0000313" key="3">
    <source>
        <dbReference type="Proteomes" id="UP000421791"/>
    </source>
</evidence>
<sequence length="160" mass="19109">MNKENIIFKRKTDVVEKAIAWYQEALDTYNMMQITIKGIDTSNQTTWLALQKLIMKCNNLFEESVSRLDPLYLYYDFQEIERKFHATESLSDINDKLVEIQEIGEKISKLDSKNNQIEYEMLQKEEALAFNDYSKLIENQKNIIISIQKQLREEYKKYLC</sequence>
<organism evidence="1 3">
    <name type="scientific">Bacteroides finegoldii</name>
    <dbReference type="NCBI Taxonomy" id="338188"/>
    <lineage>
        <taxon>Bacteria</taxon>
        <taxon>Pseudomonadati</taxon>
        <taxon>Bacteroidota</taxon>
        <taxon>Bacteroidia</taxon>
        <taxon>Bacteroidales</taxon>
        <taxon>Bacteroidaceae</taxon>
        <taxon>Bacteroides</taxon>
    </lineage>
</organism>
<proteinExistence type="predicted"/>
<evidence type="ECO:0000313" key="4">
    <source>
        <dbReference type="Proteomes" id="UP000440198"/>
    </source>
</evidence>
<gene>
    <name evidence="2" type="ORF">F2Z09_16435</name>
    <name evidence="1" type="ORF">F2Z22_18100</name>
</gene>
<dbReference type="RefSeq" id="WP_007756935.1">
    <property type="nucleotide sequence ID" value="NZ_JADOZO010000031.1"/>
</dbReference>
<reference evidence="3 4" key="1">
    <citation type="journal article" date="2019" name="Nat. Med.">
        <title>A library of human gut bacterial isolates paired with longitudinal multiomics data enables mechanistic microbiome research.</title>
        <authorList>
            <person name="Poyet M."/>
            <person name="Groussin M."/>
            <person name="Gibbons S.M."/>
            <person name="Avila-Pacheco J."/>
            <person name="Jiang X."/>
            <person name="Kearney S.M."/>
            <person name="Perrotta A.R."/>
            <person name="Berdy B."/>
            <person name="Zhao S."/>
            <person name="Lieberman T.D."/>
            <person name="Swanson P.K."/>
            <person name="Smith M."/>
            <person name="Roesemann S."/>
            <person name="Alexander J.E."/>
            <person name="Rich S.A."/>
            <person name="Livny J."/>
            <person name="Vlamakis H."/>
            <person name="Clish C."/>
            <person name="Bullock K."/>
            <person name="Deik A."/>
            <person name="Scott J."/>
            <person name="Pierce K.A."/>
            <person name="Xavier R.J."/>
            <person name="Alm E.J."/>
        </authorList>
    </citation>
    <scope>NUCLEOTIDE SEQUENCE [LARGE SCALE GENOMIC DNA]</scope>
    <source>
        <strain evidence="2 4">BIOML-A2</strain>
        <strain evidence="1 3">BIOML-A6</strain>
    </source>
</reference>
<comment type="caution">
    <text evidence="1">The sequence shown here is derived from an EMBL/GenBank/DDBJ whole genome shotgun (WGS) entry which is preliminary data.</text>
</comment>